<evidence type="ECO:0000259" key="8">
    <source>
        <dbReference type="PROSITE" id="PS51779"/>
    </source>
</evidence>
<dbReference type="Pfam" id="PF07244">
    <property type="entry name" value="POTRA"/>
    <property type="match status" value="1"/>
</dbReference>
<dbReference type="CDD" id="cd07205">
    <property type="entry name" value="Pat_PNPLA6_PNPLA7_NTE1_like"/>
    <property type="match status" value="1"/>
</dbReference>
<dbReference type="Gene3D" id="3.40.1090.10">
    <property type="entry name" value="Cytosolic phospholipase A2 catalytic domain"/>
    <property type="match status" value="2"/>
</dbReference>
<dbReference type="InterPro" id="IPR010827">
    <property type="entry name" value="BamA/TamA_POTRA"/>
</dbReference>
<organism evidence="9 10">
    <name type="scientific">Caballeronia hypogeia</name>
    <dbReference type="NCBI Taxonomy" id="1777140"/>
    <lineage>
        <taxon>Bacteria</taxon>
        <taxon>Pseudomonadati</taxon>
        <taxon>Pseudomonadota</taxon>
        <taxon>Betaproteobacteria</taxon>
        <taxon>Burkholderiales</taxon>
        <taxon>Burkholderiaceae</taxon>
        <taxon>Caballeronia</taxon>
    </lineage>
</organism>
<evidence type="ECO:0000259" key="7">
    <source>
        <dbReference type="PROSITE" id="PS51635"/>
    </source>
</evidence>
<evidence type="ECO:0000256" key="2">
    <source>
        <dbReference type="ARBA" id="ARBA00022801"/>
    </source>
</evidence>
<dbReference type="PROSITE" id="PS51779">
    <property type="entry name" value="POTRA"/>
    <property type="match status" value="1"/>
</dbReference>
<dbReference type="GO" id="GO:0019867">
    <property type="term" value="C:outer membrane"/>
    <property type="evidence" value="ECO:0007669"/>
    <property type="project" value="InterPro"/>
</dbReference>
<dbReference type="RefSeq" id="WP_061166779.1">
    <property type="nucleotide sequence ID" value="NZ_FCOA02000003.1"/>
</dbReference>
<dbReference type="PANTHER" id="PTHR14226">
    <property type="entry name" value="NEUROPATHY TARGET ESTERASE/SWISS CHEESE D.MELANOGASTER"/>
    <property type="match status" value="1"/>
</dbReference>
<keyword evidence="5" id="KW-0472">Membrane</keyword>
<feature type="domain" description="POTRA" evidence="8">
    <location>
        <begin position="320"/>
        <end position="391"/>
    </location>
</feature>
<keyword evidence="10" id="KW-1185">Reference proteome</keyword>
<protein>
    <submittedName>
        <fullName evidence="9">OMP85 family outer membrane protein</fullName>
    </submittedName>
</protein>
<dbReference type="Gene3D" id="2.40.160.50">
    <property type="entry name" value="membrane protein fhac: a member of the omp85/tpsb transporter family"/>
    <property type="match status" value="1"/>
</dbReference>
<accession>A0A157ZX84</accession>
<feature type="short sequence motif" description="DGA/G" evidence="6">
    <location>
        <begin position="193"/>
        <end position="195"/>
    </location>
</feature>
<evidence type="ECO:0000256" key="6">
    <source>
        <dbReference type="PROSITE-ProRule" id="PRU01161"/>
    </source>
</evidence>
<evidence type="ECO:0000256" key="1">
    <source>
        <dbReference type="ARBA" id="ARBA00004370"/>
    </source>
</evidence>
<sequence length="729" mass="78540">MHASATSRPKIALVLSGGGARGYSHIGVLKVLERLRVPIDMVVGTSMGAVIGGLYSTGLSADDLDSKVSSVNLGDVAFDRVSRTQLPQTRREDELDYPISVPFGFDDSGKAKLPRGFVRANSLLALLQEWTASVPPNRSFDQLLIPFRAVATDLEDGQRVVFDHGSLPMAIRASMAAPGLFSPVTVNGRLLIDGGIVDNLPVDVARELGADIVIAVHIGTPLRTRAEISSPADVAQQMVGILIGQNVRVQKESLTVTDVLISPDLTGIGFTDFTRAREAIASGERAAEALSGKLAGLSLSPDAYAAYQAQHRAVTGHVAPRIDKIEIKSAGKIPPDFIQRYLPFNEGDAYDPHAVNESVARLQATGYFESVSHDFSDDDGVNSLRVKATEKSWGPNFLLFGVGLSTDFDGGGGFEVNIGHRRPWITSSGLEWRNDLTLGDMKQRFHTELRQPVLGGFGYYLAPYAEISQTLVNEYVDPKDYPTVTGKTPALRTWNQQAKVGLDFALPLSHLGEMRLGVGMFYQRSKANQDIVLAVDNDLIPYSLPATSETQSFGRVQVVIDQLDDALFPRSGYLIRAEGGLSFDAGDNAYRMLQASATGAASVGRHSVNATIEAGASRYTGTPFTLGGFRQLAAYGVNQFSGNYLFYSQLTYQFQVASPNGQVVRDLYLGVTGETGNATANREALRFDNLKKSLSVFVGATTALGPVYLGYAMAPGGIQSVYFQFGARF</sequence>
<feature type="short sequence motif" description="GXSXG" evidence="6">
    <location>
        <begin position="44"/>
        <end position="48"/>
    </location>
</feature>
<dbReference type="InterPro" id="IPR034746">
    <property type="entry name" value="POTRA"/>
</dbReference>
<dbReference type="SUPFAM" id="SSF52151">
    <property type="entry name" value="FabD/lysophospholipase-like"/>
    <property type="match status" value="1"/>
</dbReference>
<feature type="active site" description="Nucleophile" evidence="6">
    <location>
        <position position="46"/>
    </location>
</feature>
<dbReference type="Gene3D" id="3.10.20.310">
    <property type="entry name" value="membrane protein fhac"/>
    <property type="match status" value="1"/>
</dbReference>
<dbReference type="EMBL" id="FCOA02000003">
    <property type="protein sequence ID" value="SAK50093.1"/>
    <property type="molecule type" value="Genomic_DNA"/>
</dbReference>
<keyword evidence="3 6" id="KW-0442">Lipid degradation</keyword>
<dbReference type="GO" id="GO:0016042">
    <property type="term" value="P:lipid catabolic process"/>
    <property type="evidence" value="ECO:0007669"/>
    <property type="project" value="UniProtKB-UniRule"/>
</dbReference>
<feature type="active site" description="Proton acceptor" evidence="6">
    <location>
        <position position="193"/>
    </location>
</feature>
<comment type="caution">
    <text evidence="9">The sequence shown here is derived from an EMBL/GenBank/DDBJ whole genome shotgun (WGS) entry which is preliminary data.</text>
</comment>
<name>A0A157ZX84_9BURK</name>
<dbReference type="Proteomes" id="UP000054851">
    <property type="component" value="Unassembled WGS sequence"/>
</dbReference>
<dbReference type="PROSITE" id="PS51635">
    <property type="entry name" value="PNPLA"/>
    <property type="match status" value="1"/>
</dbReference>
<feature type="short sequence motif" description="GXGXXG" evidence="6">
    <location>
        <begin position="17"/>
        <end position="22"/>
    </location>
</feature>
<dbReference type="AlphaFoldDB" id="A0A157ZX84"/>
<evidence type="ECO:0000313" key="9">
    <source>
        <dbReference type="EMBL" id="SAK50093.1"/>
    </source>
</evidence>
<keyword evidence="4 6" id="KW-0443">Lipid metabolism</keyword>
<dbReference type="InterPro" id="IPR016035">
    <property type="entry name" value="Acyl_Trfase/lysoPLipase"/>
</dbReference>
<dbReference type="InterPro" id="IPR050301">
    <property type="entry name" value="NTE"/>
</dbReference>
<dbReference type="GO" id="GO:0016787">
    <property type="term" value="F:hydrolase activity"/>
    <property type="evidence" value="ECO:0007669"/>
    <property type="project" value="UniProtKB-UniRule"/>
</dbReference>
<gene>
    <name evidence="9" type="ORF">AWB79_01531</name>
</gene>
<evidence type="ECO:0000256" key="5">
    <source>
        <dbReference type="ARBA" id="ARBA00023136"/>
    </source>
</evidence>
<dbReference type="STRING" id="1777140.AWB79_01531"/>
<feature type="domain" description="PNPLA" evidence="7">
    <location>
        <begin position="13"/>
        <end position="206"/>
    </location>
</feature>
<reference evidence="9" key="1">
    <citation type="submission" date="2016-01" db="EMBL/GenBank/DDBJ databases">
        <authorList>
            <person name="Peeters C."/>
        </authorList>
    </citation>
    <scope>NUCLEOTIDE SEQUENCE</scope>
    <source>
        <strain evidence="9">LMG 29322</strain>
    </source>
</reference>
<proteinExistence type="predicted"/>
<dbReference type="Pfam" id="PF01734">
    <property type="entry name" value="Patatin"/>
    <property type="match status" value="1"/>
</dbReference>
<dbReference type="PANTHER" id="PTHR14226:SF29">
    <property type="entry name" value="NEUROPATHY TARGET ESTERASE SWS"/>
    <property type="match status" value="1"/>
</dbReference>
<keyword evidence="2 6" id="KW-0378">Hydrolase</keyword>
<evidence type="ECO:0000256" key="3">
    <source>
        <dbReference type="ARBA" id="ARBA00022963"/>
    </source>
</evidence>
<evidence type="ECO:0000256" key="4">
    <source>
        <dbReference type="ARBA" id="ARBA00023098"/>
    </source>
</evidence>
<evidence type="ECO:0000313" key="10">
    <source>
        <dbReference type="Proteomes" id="UP000054851"/>
    </source>
</evidence>
<dbReference type="InterPro" id="IPR002641">
    <property type="entry name" value="PNPLA_dom"/>
</dbReference>
<comment type="subcellular location">
    <subcellularLocation>
        <location evidence="1">Membrane</location>
    </subcellularLocation>
</comment>